<comment type="caution">
    <text evidence="2">The sequence shown here is derived from an EMBL/GenBank/DDBJ whole genome shotgun (WGS) entry which is preliminary data.</text>
</comment>
<proteinExistence type="predicted"/>
<reference evidence="2" key="3">
    <citation type="submission" date="2023-05" db="EMBL/GenBank/DDBJ databases">
        <authorList>
            <person name="Smith C.H."/>
        </authorList>
    </citation>
    <scope>NUCLEOTIDE SEQUENCE</scope>
    <source>
        <strain evidence="2">CHS0354</strain>
        <tissue evidence="2">Mantle</tissue>
    </source>
</reference>
<feature type="compositionally biased region" description="Polar residues" evidence="1">
    <location>
        <begin position="69"/>
        <end position="81"/>
    </location>
</feature>
<organism evidence="2 3">
    <name type="scientific">Potamilus streckersoni</name>
    <dbReference type="NCBI Taxonomy" id="2493646"/>
    <lineage>
        <taxon>Eukaryota</taxon>
        <taxon>Metazoa</taxon>
        <taxon>Spiralia</taxon>
        <taxon>Lophotrochozoa</taxon>
        <taxon>Mollusca</taxon>
        <taxon>Bivalvia</taxon>
        <taxon>Autobranchia</taxon>
        <taxon>Heteroconchia</taxon>
        <taxon>Palaeoheterodonta</taxon>
        <taxon>Unionida</taxon>
        <taxon>Unionoidea</taxon>
        <taxon>Unionidae</taxon>
        <taxon>Ambleminae</taxon>
        <taxon>Lampsilini</taxon>
        <taxon>Potamilus</taxon>
    </lineage>
</organism>
<dbReference type="EMBL" id="JAEAOA010001674">
    <property type="protein sequence ID" value="KAK3576265.1"/>
    <property type="molecule type" value="Genomic_DNA"/>
</dbReference>
<reference evidence="2" key="2">
    <citation type="journal article" date="2021" name="Genome Biol. Evol.">
        <title>Developing a high-quality reference genome for a parasitic bivalve with doubly uniparental inheritance (Bivalvia: Unionida).</title>
        <authorList>
            <person name="Smith C.H."/>
        </authorList>
    </citation>
    <scope>NUCLEOTIDE SEQUENCE</scope>
    <source>
        <strain evidence="2">CHS0354</strain>
        <tissue evidence="2">Mantle</tissue>
    </source>
</reference>
<evidence type="ECO:0000256" key="1">
    <source>
        <dbReference type="SAM" id="MobiDB-lite"/>
    </source>
</evidence>
<dbReference type="AlphaFoldDB" id="A0AAE0RN87"/>
<evidence type="ECO:0000313" key="3">
    <source>
        <dbReference type="Proteomes" id="UP001195483"/>
    </source>
</evidence>
<feature type="non-terminal residue" evidence="2">
    <location>
        <position position="81"/>
    </location>
</feature>
<protein>
    <submittedName>
        <fullName evidence="2">Uncharacterized protein</fullName>
    </submittedName>
</protein>
<evidence type="ECO:0000313" key="2">
    <source>
        <dbReference type="EMBL" id="KAK3576265.1"/>
    </source>
</evidence>
<gene>
    <name evidence="2" type="ORF">CHS0354_027709</name>
</gene>
<accession>A0AAE0RN87</accession>
<keyword evidence="3" id="KW-1185">Reference proteome</keyword>
<sequence>MGTTEESEEEIITLPFPPLVERSPLRTELVERLPLHTDVVERLPLRTHVVEPSLPHSRWKSEEEEYRPSDTSTGSGLTAPG</sequence>
<name>A0AAE0RN87_9BIVA</name>
<reference evidence="2" key="1">
    <citation type="journal article" date="2021" name="Genome Biol. Evol.">
        <title>A High-Quality Reference Genome for a Parasitic Bivalve with Doubly Uniparental Inheritance (Bivalvia: Unionida).</title>
        <authorList>
            <person name="Smith C.H."/>
        </authorList>
    </citation>
    <scope>NUCLEOTIDE SEQUENCE</scope>
    <source>
        <strain evidence="2">CHS0354</strain>
    </source>
</reference>
<feature type="region of interest" description="Disordered" evidence="1">
    <location>
        <begin position="51"/>
        <end position="81"/>
    </location>
</feature>
<dbReference type="Proteomes" id="UP001195483">
    <property type="component" value="Unassembled WGS sequence"/>
</dbReference>